<reference evidence="5" key="1">
    <citation type="submission" date="2011-12" db="EMBL/GenBank/DDBJ databases">
        <title>The complete genome of chromosome of Sulfobacillus acidophilus DSM 10332.</title>
        <authorList>
            <person name="Lucas S."/>
            <person name="Han J."/>
            <person name="Lapidus A."/>
            <person name="Bruce D."/>
            <person name="Goodwin L."/>
            <person name="Pitluck S."/>
            <person name="Peters L."/>
            <person name="Kyrpides N."/>
            <person name="Mavromatis K."/>
            <person name="Ivanova N."/>
            <person name="Mikhailova N."/>
            <person name="Chertkov O."/>
            <person name="Saunders E."/>
            <person name="Detter J.C."/>
            <person name="Tapia R."/>
            <person name="Han C."/>
            <person name="Land M."/>
            <person name="Hauser L."/>
            <person name="Markowitz V."/>
            <person name="Cheng J.-F."/>
            <person name="Hugenholtz P."/>
            <person name="Woyke T."/>
            <person name="Wu D."/>
            <person name="Pukall R."/>
            <person name="Gehrich-Schroeter G."/>
            <person name="Schneider S."/>
            <person name="Klenk H.-P."/>
            <person name="Eisen J.A."/>
        </authorList>
    </citation>
    <scope>NUCLEOTIDE SEQUENCE [LARGE SCALE GENOMIC DNA]</scope>
    <source>
        <strain evidence="5">ATCC 700253 / DSM 10332 / NAL</strain>
    </source>
</reference>
<accession>G8U188</accession>
<gene>
    <name evidence="4" type="ordered locus">Sulac_0818</name>
</gene>
<comment type="similarity">
    <text evidence="1">Belongs to the peptidase A24 family.</text>
</comment>
<dbReference type="Gene3D" id="1.20.120.1220">
    <property type="match status" value="1"/>
</dbReference>
<sequence>MSGVFQWVLWLLGIGLLGALSPWWGATRPRNIVGPTLLAIAVLSGIAKRIGFGWPDLVFLVVLIIVAAIDVDERIIPNRWVVGLLALGIYLHSLEGHWLNAALTAGGTGLFFGLAHVLTRGGLGFGDVKLALAEAWILGYPAIVLGLTVGLITAAVVSLGLLAFRRVTVKSTIPFGPFLAVGGMVGLLAIRPF</sequence>
<feature type="transmembrane region" description="Helical" evidence="2">
    <location>
        <begin position="7"/>
        <end position="26"/>
    </location>
</feature>
<dbReference type="HOGENOM" id="CLU_1288347_0_0_9"/>
<evidence type="ECO:0000256" key="2">
    <source>
        <dbReference type="SAM" id="Phobius"/>
    </source>
</evidence>
<organism evidence="4 5">
    <name type="scientific">Sulfobacillus acidophilus (strain ATCC 700253 / DSM 10332 / NAL)</name>
    <dbReference type="NCBI Taxonomy" id="679936"/>
    <lineage>
        <taxon>Bacteria</taxon>
        <taxon>Bacillati</taxon>
        <taxon>Bacillota</taxon>
        <taxon>Clostridia</taxon>
        <taxon>Eubacteriales</taxon>
        <taxon>Clostridiales Family XVII. Incertae Sedis</taxon>
        <taxon>Sulfobacillus</taxon>
    </lineage>
</organism>
<evidence type="ECO:0000256" key="1">
    <source>
        <dbReference type="ARBA" id="ARBA00005801"/>
    </source>
</evidence>
<keyword evidence="2" id="KW-1133">Transmembrane helix</keyword>
<dbReference type="GO" id="GO:0006465">
    <property type="term" value="P:signal peptide processing"/>
    <property type="evidence" value="ECO:0007669"/>
    <property type="project" value="TreeGrafter"/>
</dbReference>
<evidence type="ECO:0000313" key="4">
    <source>
        <dbReference type="EMBL" id="AEW04321.1"/>
    </source>
</evidence>
<dbReference type="PATRIC" id="fig|679936.5.peg.870"/>
<feature type="domain" description="Prepilin type IV endopeptidase peptidase" evidence="3">
    <location>
        <begin position="57"/>
        <end position="158"/>
    </location>
</feature>
<keyword evidence="5" id="KW-1185">Reference proteome</keyword>
<keyword evidence="2" id="KW-0472">Membrane</keyword>
<dbReference type="AlphaFoldDB" id="G8U188"/>
<feature type="transmembrane region" description="Helical" evidence="2">
    <location>
        <begin position="171"/>
        <end position="190"/>
    </location>
</feature>
<protein>
    <submittedName>
        <fullName evidence="4">Peptidase A24A prepilin type IV</fullName>
    </submittedName>
</protein>
<dbReference type="GO" id="GO:0005886">
    <property type="term" value="C:plasma membrane"/>
    <property type="evidence" value="ECO:0007669"/>
    <property type="project" value="TreeGrafter"/>
</dbReference>
<proteinExistence type="inferred from homology"/>
<feature type="transmembrane region" description="Helical" evidence="2">
    <location>
        <begin position="138"/>
        <end position="164"/>
    </location>
</feature>
<feature type="transmembrane region" description="Helical" evidence="2">
    <location>
        <begin position="98"/>
        <end position="118"/>
    </location>
</feature>
<dbReference type="PANTHER" id="PTHR30487">
    <property type="entry name" value="TYPE 4 PREPILIN-LIKE PROTEINS LEADER PEPTIDE-PROCESSING ENZYME"/>
    <property type="match status" value="1"/>
</dbReference>
<feature type="transmembrane region" description="Helical" evidence="2">
    <location>
        <begin position="52"/>
        <end position="69"/>
    </location>
</feature>
<dbReference type="KEGG" id="sap:Sulac_0818"/>
<evidence type="ECO:0000313" key="5">
    <source>
        <dbReference type="Proteomes" id="UP000005439"/>
    </source>
</evidence>
<dbReference type="EMBL" id="CP003179">
    <property type="protein sequence ID" value="AEW04321.1"/>
    <property type="molecule type" value="Genomic_DNA"/>
</dbReference>
<name>G8U188_SULAD</name>
<feature type="transmembrane region" description="Helical" evidence="2">
    <location>
        <begin position="75"/>
        <end position="91"/>
    </location>
</feature>
<keyword evidence="2" id="KW-0812">Transmembrane</keyword>
<dbReference type="InterPro" id="IPR050882">
    <property type="entry name" value="Prepilin_peptidase/N-MTase"/>
</dbReference>
<dbReference type="Proteomes" id="UP000005439">
    <property type="component" value="Chromosome"/>
</dbReference>
<dbReference type="GO" id="GO:0004190">
    <property type="term" value="F:aspartic-type endopeptidase activity"/>
    <property type="evidence" value="ECO:0007669"/>
    <property type="project" value="InterPro"/>
</dbReference>
<reference evidence="4 5" key="2">
    <citation type="journal article" date="2012" name="Stand. Genomic Sci.">
        <title>Complete genome sequence of the moderately thermophilic mineral-sulfide-oxidizing firmicute Sulfobacillus acidophilus type strain (NAL(T)).</title>
        <authorList>
            <person name="Anderson I."/>
            <person name="Chertkov O."/>
            <person name="Chen A."/>
            <person name="Saunders E."/>
            <person name="Lapidus A."/>
            <person name="Nolan M."/>
            <person name="Lucas S."/>
            <person name="Hammon N."/>
            <person name="Deshpande S."/>
            <person name="Cheng J.F."/>
            <person name="Han C."/>
            <person name="Tapia R."/>
            <person name="Goodwin L.A."/>
            <person name="Pitluck S."/>
            <person name="Liolios K."/>
            <person name="Pagani I."/>
            <person name="Ivanova N."/>
            <person name="Mikhailova N."/>
            <person name="Pati A."/>
            <person name="Palaniappan K."/>
            <person name="Land M."/>
            <person name="Pan C."/>
            <person name="Rohde M."/>
            <person name="Pukall R."/>
            <person name="Goker M."/>
            <person name="Detter J.C."/>
            <person name="Woyke T."/>
            <person name="Bristow J."/>
            <person name="Eisen J.A."/>
            <person name="Markowitz V."/>
            <person name="Hugenholtz P."/>
            <person name="Kyrpides N.C."/>
            <person name="Klenk H.P."/>
            <person name="Mavromatis K."/>
        </authorList>
    </citation>
    <scope>NUCLEOTIDE SEQUENCE [LARGE SCALE GENOMIC DNA]</scope>
    <source>
        <strain evidence="5">ATCC 700253 / DSM 10332 / NAL</strain>
    </source>
</reference>
<dbReference type="InterPro" id="IPR000045">
    <property type="entry name" value="Prepilin_IV_endopep_pep"/>
</dbReference>
<dbReference type="Pfam" id="PF01478">
    <property type="entry name" value="Peptidase_A24"/>
    <property type="match status" value="1"/>
</dbReference>
<evidence type="ECO:0000259" key="3">
    <source>
        <dbReference type="Pfam" id="PF01478"/>
    </source>
</evidence>
<dbReference type="PANTHER" id="PTHR30487:SF0">
    <property type="entry name" value="PREPILIN LEADER PEPTIDASE_N-METHYLTRANSFERASE-RELATED"/>
    <property type="match status" value="1"/>
</dbReference>
<dbReference type="STRING" id="679936.Sulac_0818"/>